<dbReference type="Proteomes" id="UP000030854">
    <property type="component" value="Unassembled WGS sequence"/>
</dbReference>
<dbReference type="InterPro" id="IPR029006">
    <property type="entry name" value="ADF-H/Gelsolin-like_dom_sf"/>
</dbReference>
<feature type="compositionally biased region" description="Polar residues" evidence="1">
    <location>
        <begin position="299"/>
        <end position="309"/>
    </location>
</feature>
<gene>
    <name evidence="2" type="ORF">EV44_g6037</name>
</gene>
<evidence type="ECO:0000313" key="2">
    <source>
        <dbReference type="EMBL" id="KHJ34721.1"/>
    </source>
</evidence>
<accession>A0A0B1PCR8</accession>
<organism evidence="2 3">
    <name type="scientific">Uncinula necator</name>
    <name type="common">Grape powdery mildew</name>
    <dbReference type="NCBI Taxonomy" id="52586"/>
    <lineage>
        <taxon>Eukaryota</taxon>
        <taxon>Fungi</taxon>
        <taxon>Dikarya</taxon>
        <taxon>Ascomycota</taxon>
        <taxon>Pezizomycotina</taxon>
        <taxon>Leotiomycetes</taxon>
        <taxon>Erysiphales</taxon>
        <taxon>Erysiphaceae</taxon>
        <taxon>Erysiphe</taxon>
    </lineage>
</organism>
<dbReference type="STRING" id="52586.A0A0B1PCR8"/>
<dbReference type="GO" id="GO:0003779">
    <property type="term" value="F:actin binding"/>
    <property type="evidence" value="ECO:0007669"/>
    <property type="project" value="InterPro"/>
</dbReference>
<evidence type="ECO:0000256" key="1">
    <source>
        <dbReference type="SAM" id="MobiDB-lite"/>
    </source>
</evidence>
<protein>
    <submittedName>
        <fullName evidence="2">Putative gpi-anchored cell surface glycoprotein</fullName>
    </submittedName>
</protein>
<reference evidence="2 3" key="1">
    <citation type="journal article" date="2014" name="BMC Genomics">
        <title>Adaptive genomic structural variation in the grape powdery mildew pathogen, Erysiphe necator.</title>
        <authorList>
            <person name="Jones L."/>
            <person name="Riaz S."/>
            <person name="Morales-Cruz A."/>
            <person name="Amrine K.C."/>
            <person name="McGuire B."/>
            <person name="Gubler W.D."/>
            <person name="Walker M.A."/>
            <person name="Cantu D."/>
        </authorList>
    </citation>
    <scope>NUCLEOTIDE SEQUENCE [LARGE SCALE GENOMIC DNA]</scope>
    <source>
        <strain evidence="3">c</strain>
    </source>
</reference>
<dbReference type="SUPFAM" id="SSF55753">
    <property type="entry name" value="Actin depolymerizing proteins"/>
    <property type="match status" value="1"/>
</dbReference>
<dbReference type="AlphaFoldDB" id="A0A0B1PCR8"/>
<keyword evidence="3" id="KW-1185">Reference proteome</keyword>
<sequence>MSLNGLGDPNIKEAREKAVSEPGGWFLLKYASRDKVDLLARGDSGTVEMQETIARYEDSSPLFGFLRFRRKSVLIKYVPGGCSRLVQARVTVHFNAISDHFPHDLTFSITSSHELRDTALSAACSFHSTSGSTSSSTSSLQRRQLMEITEEEEEETRVNRKSVASDISEGEFCVAKVISISESSISPSSKDRTSLSGRQQWDAHTTRSSISLLSSDFQPDISTHRTSSDYTERLSESFIYPPFTSSSRSKIRLGPRPSHDDRRSFASRSSSYRPISALPAGLKSFAKWNNYEKEVIRPTSDSGNQTIVMNSPPSSPSSSMLMADIMIRQNSGNEQPNSSNERPTSSSELSFRSIPSPTLSVASTKNSTIDSARARLLKAQEMWKKKMEAADALHSSSIKVDTIIPDMRCDMVLY</sequence>
<evidence type="ECO:0000313" key="3">
    <source>
        <dbReference type="Proteomes" id="UP000030854"/>
    </source>
</evidence>
<feature type="compositionally biased region" description="Polar residues" evidence="1">
    <location>
        <begin position="328"/>
        <end position="366"/>
    </location>
</feature>
<feature type="region of interest" description="Disordered" evidence="1">
    <location>
        <begin position="246"/>
        <end position="270"/>
    </location>
</feature>
<name>A0A0B1PCR8_UNCNE</name>
<proteinExistence type="predicted"/>
<dbReference type="HOGENOM" id="CLU_664290_0_0_1"/>
<dbReference type="Gene3D" id="3.40.20.10">
    <property type="entry name" value="Severin"/>
    <property type="match status" value="1"/>
</dbReference>
<comment type="caution">
    <text evidence="2">The sequence shown here is derived from an EMBL/GenBank/DDBJ whole genome shotgun (WGS) entry which is preliminary data.</text>
</comment>
<dbReference type="EMBL" id="JNVN01000739">
    <property type="protein sequence ID" value="KHJ34721.1"/>
    <property type="molecule type" value="Genomic_DNA"/>
</dbReference>
<feature type="region of interest" description="Disordered" evidence="1">
    <location>
        <begin position="296"/>
        <end position="366"/>
    </location>
</feature>